<dbReference type="GO" id="GO:0016757">
    <property type="term" value="F:glycosyltransferase activity"/>
    <property type="evidence" value="ECO:0007669"/>
    <property type="project" value="InterPro"/>
</dbReference>
<keyword evidence="1" id="KW-0808">Transferase</keyword>
<evidence type="ECO:0000313" key="4">
    <source>
        <dbReference type="Proteomes" id="UP000241473"/>
    </source>
</evidence>
<feature type="domain" description="Glycosyl transferase family 1" evidence="2">
    <location>
        <begin position="197"/>
        <end position="353"/>
    </location>
</feature>
<dbReference type="SUPFAM" id="SSF53756">
    <property type="entry name" value="UDP-Glycosyltransferase/glycogen phosphorylase"/>
    <property type="match status" value="1"/>
</dbReference>
<accession>A0A2R6AL72</accession>
<sequence>MTIANTIDKLFIHFKKLRIFPSCMLTLNRELLVSLVAPKSAVTGGFYRVGAALRAQHPPRGVKYKVDEKLVRVPPRFEQYKPTPAAFLYWLWSALSDHLKKPEGELIHSFFWSYFNLWQPWIHENDSSLSQYLSGYFGFNKNAYQKVLKIATSILNAKSCKAVIVWSDVAKKSMVKDGVEEQKIEVVPPPMPPHERKQDDEKELVLTFVGRDYERKGGEFVLKAFKALREKGWQARLKYIGPIENPALKQWAKNNCHIEYHEFMLNQELHAKVFPKTDLLLLPTKAEAYGITVLEAMSYGVPVLITDLPVLREVTRVSHEAIYFERDNFEQFFERLVCLLSDEKLRKTVGKALKRVVEERYHPEIVNQKLLRIYQKSLN</sequence>
<dbReference type="Pfam" id="PF00534">
    <property type="entry name" value="Glycos_transf_1"/>
    <property type="match status" value="1"/>
</dbReference>
<dbReference type="PANTHER" id="PTHR46401">
    <property type="entry name" value="GLYCOSYLTRANSFERASE WBBK-RELATED"/>
    <property type="match status" value="1"/>
</dbReference>
<dbReference type="AlphaFoldDB" id="A0A2R6AL72"/>
<organism evidence="3 4">
    <name type="scientific">Candidatus Marsarchaeota G1 archaeon OSP_C</name>
    <dbReference type="NCBI Taxonomy" id="1978154"/>
    <lineage>
        <taxon>Archaea</taxon>
        <taxon>Candidatus Marsarchaeota</taxon>
        <taxon>Candidatus Marsarchaeota group 1</taxon>
    </lineage>
</organism>
<proteinExistence type="predicted"/>
<evidence type="ECO:0000256" key="1">
    <source>
        <dbReference type="ARBA" id="ARBA00022679"/>
    </source>
</evidence>
<dbReference type="Proteomes" id="UP000241473">
    <property type="component" value="Unassembled WGS sequence"/>
</dbReference>
<dbReference type="EMBL" id="NEXB01000082">
    <property type="protein sequence ID" value="PSN87139.1"/>
    <property type="molecule type" value="Genomic_DNA"/>
</dbReference>
<evidence type="ECO:0000313" key="3">
    <source>
        <dbReference type="EMBL" id="PSN87139.1"/>
    </source>
</evidence>
<evidence type="ECO:0000259" key="2">
    <source>
        <dbReference type="Pfam" id="PF00534"/>
    </source>
</evidence>
<reference evidence="3 4" key="1">
    <citation type="submission" date="2017-04" db="EMBL/GenBank/DDBJ databases">
        <title>Novel microbial lineages endemic to geothermal iron-oxide mats fill important gaps in the evolutionary history of Archaea.</title>
        <authorList>
            <person name="Jay Z.J."/>
            <person name="Beam J.P."/>
            <person name="Dlakic M."/>
            <person name="Rusch D.B."/>
            <person name="Kozubal M.A."/>
            <person name="Inskeep W.P."/>
        </authorList>
    </citation>
    <scope>NUCLEOTIDE SEQUENCE [LARGE SCALE GENOMIC DNA]</scope>
    <source>
        <strain evidence="3">OSP_C</strain>
    </source>
</reference>
<gene>
    <name evidence="3" type="ORF">B9Q00_09685</name>
</gene>
<comment type="caution">
    <text evidence="3">The sequence shown here is derived from an EMBL/GenBank/DDBJ whole genome shotgun (WGS) entry which is preliminary data.</text>
</comment>
<dbReference type="InterPro" id="IPR001296">
    <property type="entry name" value="Glyco_trans_1"/>
</dbReference>
<dbReference type="PANTHER" id="PTHR46401:SF2">
    <property type="entry name" value="GLYCOSYLTRANSFERASE WBBK-RELATED"/>
    <property type="match status" value="1"/>
</dbReference>
<protein>
    <recommendedName>
        <fullName evidence="2">Glycosyl transferase family 1 domain-containing protein</fullName>
    </recommendedName>
</protein>
<dbReference type="CDD" id="cd03801">
    <property type="entry name" value="GT4_PimA-like"/>
    <property type="match status" value="1"/>
</dbReference>
<dbReference type="Gene3D" id="3.40.50.2000">
    <property type="entry name" value="Glycogen Phosphorylase B"/>
    <property type="match status" value="2"/>
</dbReference>
<name>A0A2R6AL72_9ARCH</name>